<accession>A0A0A9DPU1</accession>
<evidence type="ECO:0000313" key="1">
    <source>
        <dbReference type="EMBL" id="JAD87650.1"/>
    </source>
</evidence>
<reference evidence="1" key="2">
    <citation type="journal article" date="2015" name="Data Brief">
        <title>Shoot transcriptome of the giant reed, Arundo donax.</title>
        <authorList>
            <person name="Barrero R.A."/>
            <person name="Guerrero F.D."/>
            <person name="Moolhuijzen P."/>
            <person name="Goolsby J.A."/>
            <person name="Tidwell J."/>
            <person name="Bellgard S.E."/>
            <person name="Bellgard M.I."/>
        </authorList>
    </citation>
    <scope>NUCLEOTIDE SEQUENCE</scope>
    <source>
        <tissue evidence="1">Shoot tissue taken approximately 20 cm above the soil surface</tissue>
    </source>
</reference>
<proteinExistence type="predicted"/>
<reference evidence="1" key="1">
    <citation type="submission" date="2014-09" db="EMBL/GenBank/DDBJ databases">
        <authorList>
            <person name="Magalhaes I.L.F."/>
            <person name="Oliveira U."/>
            <person name="Santos F.R."/>
            <person name="Vidigal T.H.D.A."/>
            <person name="Brescovit A.D."/>
            <person name="Santos A.J."/>
        </authorList>
    </citation>
    <scope>NUCLEOTIDE SEQUENCE</scope>
    <source>
        <tissue evidence="1">Shoot tissue taken approximately 20 cm above the soil surface</tissue>
    </source>
</reference>
<dbReference type="EMBL" id="GBRH01210245">
    <property type="protein sequence ID" value="JAD87650.1"/>
    <property type="molecule type" value="Transcribed_RNA"/>
</dbReference>
<organism evidence="1">
    <name type="scientific">Arundo donax</name>
    <name type="common">Giant reed</name>
    <name type="synonym">Donax arundinaceus</name>
    <dbReference type="NCBI Taxonomy" id="35708"/>
    <lineage>
        <taxon>Eukaryota</taxon>
        <taxon>Viridiplantae</taxon>
        <taxon>Streptophyta</taxon>
        <taxon>Embryophyta</taxon>
        <taxon>Tracheophyta</taxon>
        <taxon>Spermatophyta</taxon>
        <taxon>Magnoliopsida</taxon>
        <taxon>Liliopsida</taxon>
        <taxon>Poales</taxon>
        <taxon>Poaceae</taxon>
        <taxon>PACMAD clade</taxon>
        <taxon>Arundinoideae</taxon>
        <taxon>Arundineae</taxon>
        <taxon>Arundo</taxon>
    </lineage>
</organism>
<protein>
    <submittedName>
        <fullName evidence="1">Uncharacterized protein</fullName>
    </submittedName>
</protein>
<sequence>MAKGFLPLPFFSL</sequence>
<name>A0A0A9DPU1_ARUDO</name>